<dbReference type="Pfam" id="PF04101">
    <property type="entry name" value="Glyco_tran_28_C"/>
    <property type="match status" value="1"/>
</dbReference>
<keyword evidence="7 10" id="KW-0472">Membrane</keyword>
<gene>
    <name evidence="10" type="primary">murG</name>
    <name evidence="13" type="ORF">CF394_04065</name>
</gene>
<dbReference type="Gene3D" id="3.40.50.2000">
    <property type="entry name" value="Glycogen Phosphorylase B"/>
    <property type="match status" value="2"/>
</dbReference>
<keyword evidence="3 10" id="KW-0328">Glycosyltransferase</keyword>
<comment type="caution">
    <text evidence="10">Lacks conserved residue(s) required for the propagation of feature annotation.</text>
</comment>
<dbReference type="GO" id="GO:0005975">
    <property type="term" value="P:carbohydrate metabolic process"/>
    <property type="evidence" value="ECO:0007669"/>
    <property type="project" value="InterPro"/>
</dbReference>
<dbReference type="GO" id="GO:0051301">
    <property type="term" value="P:cell division"/>
    <property type="evidence" value="ECO:0007669"/>
    <property type="project" value="UniProtKB-KW"/>
</dbReference>
<evidence type="ECO:0000256" key="7">
    <source>
        <dbReference type="ARBA" id="ARBA00023136"/>
    </source>
</evidence>
<dbReference type="PANTHER" id="PTHR21015:SF27">
    <property type="entry name" value="UDP-N-ACETYLGLUCOSAMINE--N-ACETYLMURAMYL-(PENTAPEPTIDE) PYROPHOSPHORYL-UNDECAPRENOL N-ACETYLGLUCOSAMINE TRANSFERASE"/>
    <property type="match status" value="1"/>
</dbReference>
<dbReference type="GO" id="GO:0008360">
    <property type="term" value="P:regulation of cell shape"/>
    <property type="evidence" value="ECO:0007669"/>
    <property type="project" value="UniProtKB-KW"/>
</dbReference>
<keyword evidence="14" id="KW-1185">Reference proteome</keyword>
<dbReference type="GO" id="GO:0050511">
    <property type="term" value="F:undecaprenyldiphospho-muramoylpentapeptide beta-N-acetylglucosaminyltransferase activity"/>
    <property type="evidence" value="ECO:0007669"/>
    <property type="project" value="UniProtKB-UniRule"/>
</dbReference>
<dbReference type="AlphaFoldDB" id="A0A264W568"/>
<dbReference type="EMBL" id="NOKQ01000187">
    <property type="protein sequence ID" value="OZS78722.1"/>
    <property type="molecule type" value="Genomic_DNA"/>
</dbReference>
<dbReference type="InterPro" id="IPR007235">
    <property type="entry name" value="Glyco_trans_28_C"/>
</dbReference>
<dbReference type="PANTHER" id="PTHR21015">
    <property type="entry name" value="UDP-N-ACETYLGLUCOSAMINE--N-ACETYLMURAMYL-(PENTAPEPTIDE) PYROPHOSPHORYL-UNDECAPRENOL N-ACETYLGLUCOSAMINE TRANSFERASE 1"/>
    <property type="match status" value="1"/>
</dbReference>
<comment type="catalytic activity">
    <reaction evidence="10">
        <text>di-trans,octa-cis-undecaprenyl diphospho-N-acetyl-alpha-D-muramoyl-L-alanyl-D-glutamyl-meso-2,6-diaminopimeloyl-D-alanyl-D-alanine + UDP-N-acetyl-alpha-D-glucosamine = di-trans,octa-cis-undecaprenyl diphospho-[N-acetyl-alpha-D-glucosaminyl-(1-&gt;4)]-N-acetyl-alpha-D-muramoyl-L-alanyl-D-glutamyl-meso-2,6-diaminopimeloyl-D-alanyl-D-alanine + UDP + H(+)</text>
        <dbReference type="Rhea" id="RHEA:31227"/>
        <dbReference type="ChEBI" id="CHEBI:15378"/>
        <dbReference type="ChEBI" id="CHEBI:57705"/>
        <dbReference type="ChEBI" id="CHEBI:58223"/>
        <dbReference type="ChEBI" id="CHEBI:61387"/>
        <dbReference type="ChEBI" id="CHEBI:61388"/>
        <dbReference type="EC" id="2.4.1.227"/>
    </reaction>
</comment>
<evidence type="ECO:0000256" key="1">
    <source>
        <dbReference type="ARBA" id="ARBA00022475"/>
    </source>
</evidence>
<name>A0A264W568_9BACL</name>
<keyword evidence="4 10" id="KW-0808">Transferase</keyword>
<dbReference type="InterPro" id="IPR004276">
    <property type="entry name" value="GlycoTrans_28_N"/>
</dbReference>
<dbReference type="GO" id="GO:0051991">
    <property type="term" value="F:UDP-N-acetyl-D-glucosamine:N-acetylmuramoyl-L-alanyl-D-glutamyl-meso-2,6-diaminopimelyl-D-alanyl-D-alanine-diphosphoundecaprenol 4-beta-N-acetylglucosaminlytransferase activity"/>
    <property type="evidence" value="ECO:0007669"/>
    <property type="project" value="RHEA"/>
</dbReference>
<comment type="caution">
    <text evidence="13">The sequence shown here is derived from an EMBL/GenBank/DDBJ whole genome shotgun (WGS) entry which is preliminary data.</text>
</comment>
<evidence type="ECO:0000256" key="10">
    <source>
        <dbReference type="HAMAP-Rule" id="MF_00033"/>
    </source>
</evidence>
<comment type="pathway">
    <text evidence="10">Cell wall biogenesis; peptidoglycan biosynthesis.</text>
</comment>
<dbReference type="Proteomes" id="UP000217065">
    <property type="component" value="Unassembled WGS sequence"/>
</dbReference>
<comment type="similarity">
    <text evidence="10">Belongs to the glycosyltransferase 28 family. MurG subfamily.</text>
</comment>
<evidence type="ECO:0000259" key="12">
    <source>
        <dbReference type="Pfam" id="PF04101"/>
    </source>
</evidence>
<evidence type="ECO:0000256" key="6">
    <source>
        <dbReference type="ARBA" id="ARBA00022984"/>
    </source>
</evidence>
<dbReference type="CDD" id="cd03785">
    <property type="entry name" value="GT28_MurG"/>
    <property type="match status" value="1"/>
</dbReference>
<dbReference type="InterPro" id="IPR006009">
    <property type="entry name" value="GlcNAc_MurG"/>
</dbReference>
<keyword evidence="5 10" id="KW-0133">Cell shape</keyword>
<organism evidence="13 14">
    <name type="scientific">Tetzosporium hominis</name>
    <dbReference type="NCBI Taxonomy" id="2020506"/>
    <lineage>
        <taxon>Bacteria</taxon>
        <taxon>Bacillati</taxon>
        <taxon>Bacillota</taxon>
        <taxon>Bacilli</taxon>
        <taxon>Bacillales</taxon>
        <taxon>Caryophanaceae</taxon>
        <taxon>Tetzosporium</taxon>
    </lineage>
</organism>
<feature type="domain" description="Glycosyl transferase family 28 C-terminal" evidence="12">
    <location>
        <begin position="188"/>
        <end position="344"/>
    </location>
</feature>
<evidence type="ECO:0000256" key="5">
    <source>
        <dbReference type="ARBA" id="ARBA00022960"/>
    </source>
</evidence>
<keyword evidence="9 10" id="KW-0961">Cell wall biogenesis/degradation</keyword>
<evidence type="ECO:0000259" key="11">
    <source>
        <dbReference type="Pfam" id="PF03033"/>
    </source>
</evidence>
<feature type="binding site" evidence="10">
    <location>
        <position position="290"/>
    </location>
    <ligand>
        <name>UDP-N-acetyl-alpha-D-glucosamine</name>
        <dbReference type="ChEBI" id="CHEBI:57705"/>
    </ligand>
</feature>
<proteinExistence type="inferred from homology"/>
<evidence type="ECO:0000313" key="13">
    <source>
        <dbReference type="EMBL" id="OZS78722.1"/>
    </source>
</evidence>
<evidence type="ECO:0000256" key="4">
    <source>
        <dbReference type="ARBA" id="ARBA00022679"/>
    </source>
</evidence>
<evidence type="ECO:0000256" key="2">
    <source>
        <dbReference type="ARBA" id="ARBA00022618"/>
    </source>
</evidence>
<dbReference type="EC" id="2.4.1.227" evidence="10"/>
<evidence type="ECO:0000256" key="3">
    <source>
        <dbReference type="ARBA" id="ARBA00022676"/>
    </source>
</evidence>
<keyword evidence="1 10" id="KW-1003">Cell membrane</keyword>
<dbReference type="UniPathway" id="UPA00219"/>
<comment type="function">
    <text evidence="10">Cell wall formation. Catalyzes the transfer of a GlcNAc subunit on undecaprenyl-pyrophosphoryl-MurNAc-pentapeptide (lipid intermediate I) to form undecaprenyl-pyrophosphoryl-MurNAc-(pentapeptide)GlcNAc (lipid intermediate II).</text>
</comment>
<dbReference type="SUPFAM" id="SSF53756">
    <property type="entry name" value="UDP-Glycosyltransferase/glycogen phosphorylase"/>
    <property type="match status" value="1"/>
</dbReference>
<sequence length="356" mass="39201">MKTLFLTGGGTAGHVSLNLAIIPELEKKGYAVHYIGSANSIEQELVQEYYPHVPFHSISTGKLRRYLSIENIKDPFKVLAGVGQSVQLMLNYKPVAVFSKGGFVSVPVALAAKLTNKPLVIHESDMSPGLANKIASRFAKTVLTVFDNTAKHFPGKGIAVGPIIRPELFSGSREKGLAQLGFTKELPVLLIMGGSQGSAKINQLVRETRKQLVDSFQIIHLAGKGHVEVGEWSHPNYRIFEFVTDELSNFLATTDFIISRAGSNAIFEFLALQKPMYLIPLSKKASRGDQVENAHYFAAKGYAVMTEEDLLTAEEFTGAIQELVTRQEKIRRNQQQAASSPSPEAFVTLLEQQWNK</sequence>
<dbReference type="HAMAP" id="MF_00033">
    <property type="entry name" value="MurG"/>
    <property type="match status" value="1"/>
</dbReference>
<dbReference type="NCBIfam" id="NF009102">
    <property type="entry name" value="PRK12446.1"/>
    <property type="match status" value="1"/>
</dbReference>
<comment type="subcellular location">
    <subcellularLocation>
        <location evidence="10">Cell membrane</location>
        <topology evidence="10">Peripheral membrane protein</topology>
        <orientation evidence="10">Cytoplasmic side</orientation>
    </subcellularLocation>
</comment>
<dbReference type="GO" id="GO:0071555">
    <property type="term" value="P:cell wall organization"/>
    <property type="evidence" value="ECO:0007669"/>
    <property type="project" value="UniProtKB-KW"/>
</dbReference>
<dbReference type="OrthoDB" id="9808936at2"/>
<feature type="binding site" evidence="10">
    <location>
        <position position="165"/>
    </location>
    <ligand>
        <name>UDP-N-acetyl-alpha-D-glucosamine</name>
        <dbReference type="ChEBI" id="CHEBI:57705"/>
    </ligand>
</feature>
<keyword evidence="6 10" id="KW-0573">Peptidoglycan synthesis</keyword>
<accession>A0A264W568</accession>
<dbReference type="Pfam" id="PF03033">
    <property type="entry name" value="Glyco_transf_28"/>
    <property type="match status" value="1"/>
</dbReference>
<feature type="binding site" evidence="10">
    <location>
        <position position="195"/>
    </location>
    <ligand>
        <name>UDP-N-acetyl-alpha-D-glucosamine</name>
        <dbReference type="ChEBI" id="CHEBI:57705"/>
    </ligand>
</feature>
<keyword evidence="8 10" id="KW-0131">Cell cycle</keyword>
<feature type="domain" description="Glycosyltransferase family 28 N-terminal" evidence="11">
    <location>
        <begin position="5"/>
        <end position="143"/>
    </location>
</feature>
<dbReference type="GO" id="GO:0009252">
    <property type="term" value="P:peptidoglycan biosynthetic process"/>
    <property type="evidence" value="ECO:0007669"/>
    <property type="project" value="UniProtKB-UniRule"/>
</dbReference>
<protein>
    <recommendedName>
        <fullName evidence="10">UDP-N-acetylglucosamine--N-acetylmuramyl-(pentapeptide) pyrophosphoryl-undecaprenol N-acetylglucosamine transferase</fullName>
        <ecNumber evidence="10">2.4.1.227</ecNumber>
    </recommendedName>
    <alternativeName>
        <fullName evidence="10">Undecaprenyl-PP-MurNAc-pentapeptide-UDPGlcNAc GlcNAc transferase</fullName>
    </alternativeName>
</protein>
<keyword evidence="2 10" id="KW-0132">Cell division</keyword>
<evidence type="ECO:0000313" key="14">
    <source>
        <dbReference type="Proteomes" id="UP000217065"/>
    </source>
</evidence>
<evidence type="ECO:0000256" key="8">
    <source>
        <dbReference type="ARBA" id="ARBA00023306"/>
    </source>
</evidence>
<dbReference type="GO" id="GO:0005886">
    <property type="term" value="C:plasma membrane"/>
    <property type="evidence" value="ECO:0007669"/>
    <property type="project" value="UniProtKB-SubCell"/>
</dbReference>
<feature type="binding site" evidence="10">
    <location>
        <begin position="11"/>
        <end position="13"/>
    </location>
    <ligand>
        <name>UDP-N-acetyl-alpha-D-glucosamine</name>
        <dbReference type="ChEBI" id="CHEBI:57705"/>
    </ligand>
</feature>
<reference evidence="13 14" key="1">
    <citation type="submission" date="2017-07" db="EMBL/GenBank/DDBJ databases">
        <title>Tetzosporium hominis gen.nov. sp.nov.</title>
        <authorList>
            <person name="Tetz G."/>
            <person name="Tetz V."/>
        </authorList>
    </citation>
    <scope>NUCLEOTIDE SEQUENCE [LARGE SCALE GENOMIC DNA]</scope>
    <source>
        <strain evidence="13 14">VT-49</strain>
    </source>
</reference>
<evidence type="ECO:0000256" key="9">
    <source>
        <dbReference type="ARBA" id="ARBA00023316"/>
    </source>
</evidence>
<dbReference type="RefSeq" id="WP_094941957.1">
    <property type="nucleotide sequence ID" value="NZ_NOKQ01000187.1"/>
</dbReference>